<dbReference type="AlphaFoldDB" id="A0A9X3J9F8"/>
<organism evidence="2 3">
    <name type="scientific">Draconibacterium aestuarii</name>
    <dbReference type="NCBI Taxonomy" id="2998507"/>
    <lineage>
        <taxon>Bacteria</taxon>
        <taxon>Pseudomonadati</taxon>
        <taxon>Bacteroidota</taxon>
        <taxon>Bacteroidia</taxon>
        <taxon>Marinilabiliales</taxon>
        <taxon>Prolixibacteraceae</taxon>
        <taxon>Draconibacterium</taxon>
    </lineage>
</organism>
<feature type="transmembrane region" description="Helical" evidence="1">
    <location>
        <begin position="76"/>
        <end position="95"/>
    </location>
</feature>
<name>A0A9X3J9F8_9BACT</name>
<evidence type="ECO:0000313" key="2">
    <source>
        <dbReference type="EMBL" id="MCY1723541.1"/>
    </source>
</evidence>
<dbReference type="Proteomes" id="UP001145087">
    <property type="component" value="Unassembled WGS sequence"/>
</dbReference>
<dbReference type="RefSeq" id="WP_343335867.1">
    <property type="nucleotide sequence ID" value="NZ_JAPOHD010000069.1"/>
</dbReference>
<evidence type="ECO:0000256" key="1">
    <source>
        <dbReference type="SAM" id="Phobius"/>
    </source>
</evidence>
<gene>
    <name evidence="2" type="ORF">OU798_24530</name>
</gene>
<feature type="transmembrane region" description="Helical" evidence="1">
    <location>
        <begin position="52"/>
        <end position="70"/>
    </location>
</feature>
<keyword evidence="1" id="KW-0812">Transmembrane</keyword>
<evidence type="ECO:0000313" key="3">
    <source>
        <dbReference type="Proteomes" id="UP001145087"/>
    </source>
</evidence>
<feature type="transmembrane region" description="Helical" evidence="1">
    <location>
        <begin position="126"/>
        <end position="152"/>
    </location>
</feature>
<feature type="transmembrane region" description="Helical" evidence="1">
    <location>
        <begin position="164"/>
        <end position="184"/>
    </location>
</feature>
<keyword evidence="3" id="KW-1185">Reference proteome</keyword>
<dbReference type="EMBL" id="JAPOHD010000069">
    <property type="protein sequence ID" value="MCY1723541.1"/>
    <property type="molecule type" value="Genomic_DNA"/>
</dbReference>
<protein>
    <submittedName>
        <fullName evidence="2">Uncharacterized protein</fullName>
    </submittedName>
</protein>
<feature type="transmembrane region" description="Helical" evidence="1">
    <location>
        <begin position="224"/>
        <end position="241"/>
    </location>
</feature>
<reference evidence="2" key="1">
    <citation type="submission" date="2022-11" db="EMBL/GenBank/DDBJ databases">
        <title>Marilongibacter aestuarii gen. nov., sp. nov., isolated from tidal flat sediment.</title>
        <authorList>
            <person name="Jiayan W."/>
        </authorList>
    </citation>
    <scope>NUCLEOTIDE SEQUENCE</scope>
    <source>
        <strain evidence="2">Z1-6</strain>
    </source>
</reference>
<accession>A0A9X3J9F8</accession>
<keyword evidence="1" id="KW-1133">Transmembrane helix</keyword>
<proteinExistence type="predicted"/>
<comment type="caution">
    <text evidence="2">The sequence shown here is derived from an EMBL/GenBank/DDBJ whole genome shotgun (WGS) entry which is preliminary data.</text>
</comment>
<sequence>MNDNDKKLKAMWNKAENFMEGSGYESETIERFMSKRSNSIADKIRKTLQIDIALKFLFAVIFTLDTALYFKIQPKVAWICITAIIIVIPLIMFEFRVISRFNRISDYGMNTKEKLSKMLAFLKNDFLTAVLSITTTYLFLYISGLLLYFFVTYGQLRRLGNMDIFVFSTLALIGIFISFTSNYAQVRYQIKHIETCLSDLNDNLLEIVTSNIEIQRKHDKTTKMLFGLVLIFGFIVLIVILKKLGF</sequence>
<keyword evidence="1" id="KW-0472">Membrane</keyword>